<dbReference type="PANTHER" id="PTHR10815:SF12">
    <property type="entry name" value="METHYLATED-DNA--PROTEIN-CYSTEINE METHYLTRANSFERASE, INDUCIBLE"/>
    <property type="match status" value="1"/>
</dbReference>
<dbReference type="EMBL" id="QXQA01000024">
    <property type="protein sequence ID" value="RIX47264.1"/>
    <property type="molecule type" value="Genomic_DNA"/>
</dbReference>
<dbReference type="GO" id="GO:0003908">
    <property type="term" value="F:methylated-DNA-[protein]-cysteine S-methyltransferase activity"/>
    <property type="evidence" value="ECO:0007669"/>
    <property type="project" value="UniProtKB-UniRule"/>
</dbReference>
<evidence type="ECO:0000256" key="9">
    <source>
        <dbReference type="HAMAP-Rule" id="MF_00772"/>
    </source>
</evidence>
<keyword evidence="6 9" id="KW-0227">DNA damage</keyword>
<comment type="function">
    <text evidence="9">Involved in the cellular defense against the biological effects of O6-methylguanine (O6-MeG) and O4-methylthymine (O4-MeT) in DNA. Repairs the methylated nucleobase in DNA by stoichiometrically transferring the methyl group to a cysteine residue in the enzyme. This is a suicide reaction: the enzyme is irreversibly inactivated.</text>
</comment>
<comment type="subcellular location">
    <subcellularLocation>
        <location evidence="9">Cytoplasm</location>
    </subcellularLocation>
</comment>
<evidence type="ECO:0000256" key="7">
    <source>
        <dbReference type="ARBA" id="ARBA00023204"/>
    </source>
</evidence>
<dbReference type="Gene3D" id="1.10.10.10">
    <property type="entry name" value="Winged helix-like DNA-binding domain superfamily/Winged helix DNA-binding domain"/>
    <property type="match status" value="1"/>
</dbReference>
<keyword evidence="3 9" id="KW-0963">Cytoplasm</keyword>
<evidence type="ECO:0000313" key="11">
    <source>
        <dbReference type="EMBL" id="RIX47264.1"/>
    </source>
</evidence>
<evidence type="ECO:0000256" key="4">
    <source>
        <dbReference type="ARBA" id="ARBA00022603"/>
    </source>
</evidence>
<dbReference type="InterPro" id="IPR036388">
    <property type="entry name" value="WH-like_DNA-bd_sf"/>
</dbReference>
<dbReference type="Proteomes" id="UP000266482">
    <property type="component" value="Unassembled WGS sequence"/>
</dbReference>
<dbReference type="SUPFAM" id="SSF46767">
    <property type="entry name" value="Methylated DNA-protein cysteine methyltransferase, C-terminal domain"/>
    <property type="match status" value="1"/>
</dbReference>
<dbReference type="GO" id="GO:0006307">
    <property type="term" value="P:DNA alkylation repair"/>
    <property type="evidence" value="ECO:0007669"/>
    <property type="project" value="UniProtKB-UniRule"/>
</dbReference>
<comment type="miscellaneous">
    <text evidence="9">This enzyme catalyzes only one turnover and therefore is not strictly catalytic. According to one definition, an enzyme is a biocatalyst that acts repeatedly and over many reaction cycles.</text>
</comment>
<dbReference type="InterPro" id="IPR023546">
    <property type="entry name" value="MGMT"/>
</dbReference>
<feature type="active site" description="Nucleophile; methyl group acceptor" evidence="9">
    <location>
        <position position="150"/>
    </location>
</feature>
<gene>
    <name evidence="11" type="ORF">D3P08_25470</name>
</gene>
<dbReference type="Pfam" id="PF01035">
    <property type="entry name" value="DNA_binding_1"/>
    <property type="match status" value="1"/>
</dbReference>
<dbReference type="InterPro" id="IPR001497">
    <property type="entry name" value="MethylDNA_cys_MeTrfase_AS"/>
</dbReference>
<dbReference type="HAMAP" id="MF_00772">
    <property type="entry name" value="OGT"/>
    <property type="match status" value="1"/>
</dbReference>
<evidence type="ECO:0000313" key="12">
    <source>
        <dbReference type="Proteomes" id="UP000266482"/>
    </source>
</evidence>
<dbReference type="EC" id="2.1.1.63" evidence="9"/>
<evidence type="ECO:0000256" key="3">
    <source>
        <dbReference type="ARBA" id="ARBA00022490"/>
    </source>
</evidence>
<dbReference type="PROSITE" id="PS00374">
    <property type="entry name" value="MGMT"/>
    <property type="match status" value="1"/>
</dbReference>
<dbReference type="PANTHER" id="PTHR10815">
    <property type="entry name" value="METHYLATED-DNA--PROTEIN-CYSTEINE METHYLTRANSFERASE"/>
    <property type="match status" value="1"/>
</dbReference>
<keyword evidence="7 9" id="KW-0234">DNA repair</keyword>
<keyword evidence="12" id="KW-1185">Reference proteome</keyword>
<accession>A0A3A1UU68</accession>
<dbReference type="GO" id="GO:0005737">
    <property type="term" value="C:cytoplasm"/>
    <property type="evidence" value="ECO:0007669"/>
    <property type="project" value="UniProtKB-SubCell"/>
</dbReference>
<feature type="domain" description="Methylated-DNA-[protein]-cysteine S-methyltransferase DNA binding" evidence="10">
    <location>
        <begin position="99"/>
        <end position="178"/>
    </location>
</feature>
<comment type="caution">
    <text evidence="11">The sequence shown here is derived from an EMBL/GenBank/DDBJ whole genome shotgun (WGS) entry which is preliminary data.</text>
</comment>
<comment type="catalytic activity">
    <reaction evidence="8 9">
        <text>a 6-O-methyl-2'-deoxyguanosine in DNA + L-cysteinyl-[protein] = S-methyl-L-cysteinyl-[protein] + a 2'-deoxyguanosine in DNA</text>
        <dbReference type="Rhea" id="RHEA:24000"/>
        <dbReference type="Rhea" id="RHEA-COMP:10131"/>
        <dbReference type="Rhea" id="RHEA-COMP:10132"/>
        <dbReference type="Rhea" id="RHEA-COMP:11367"/>
        <dbReference type="Rhea" id="RHEA-COMP:11368"/>
        <dbReference type="ChEBI" id="CHEBI:29950"/>
        <dbReference type="ChEBI" id="CHEBI:82612"/>
        <dbReference type="ChEBI" id="CHEBI:85445"/>
        <dbReference type="ChEBI" id="CHEBI:85448"/>
        <dbReference type="EC" id="2.1.1.63"/>
    </reaction>
</comment>
<reference evidence="11 12" key="1">
    <citation type="submission" date="2018-09" db="EMBL/GenBank/DDBJ databases">
        <title>Paenibacillus aracenensis nov. sp. isolated from a cave in southern Spain.</title>
        <authorList>
            <person name="Jurado V."/>
            <person name="Gutierrez-Patricio S."/>
            <person name="Gonzalez-Pimentel J.L."/>
            <person name="Miller A.Z."/>
            <person name="Laiz L."/>
            <person name="Saiz-Jimenez C."/>
        </authorList>
    </citation>
    <scope>NUCLEOTIDE SEQUENCE [LARGE SCALE GENOMIC DNA]</scope>
    <source>
        <strain evidence="11 12">DSM 22867</strain>
    </source>
</reference>
<protein>
    <recommendedName>
        <fullName evidence="9">Methylated-DNA--protein-cysteine methyltransferase</fullName>
        <ecNumber evidence="9">2.1.1.63</ecNumber>
    </recommendedName>
    <alternativeName>
        <fullName evidence="9">6-O-methylguanine-DNA methyltransferase</fullName>
        <shortName evidence="9">MGMT</shortName>
    </alternativeName>
    <alternativeName>
        <fullName evidence="9">O-6-methylguanine-DNA-alkyltransferase</fullName>
    </alternativeName>
</protein>
<name>A0A3A1UU68_9BACL</name>
<proteinExistence type="inferred from homology"/>
<keyword evidence="4 9" id="KW-0489">Methyltransferase</keyword>
<evidence type="ECO:0000259" key="10">
    <source>
        <dbReference type="Pfam" id="PF01035"/>
    </source>
</evidence>
<sequence>MKQNQKQKQKQVQDKTVYWTVMEHSGQSLFMAATDEGLCFVGGWNEALEELEKWTLSKYPGSALIRDDVRLSQYRNGLAAYMKGERPALDFPMAVRGTAFQQKVWNALLAIPYGETRTYTDIAAAVGSPAAVRAVGAAIGANPILIAVPCHRVIGKDGSLTGFRGGLAMKKALLALERGAASRENKPHEETVAYL</sequence>
<dbReference type="InterPro" id="IPR014048">
    <property type="entry name" value="MethylDNA_cys_MeTrfase_DNA-bd"/>
</dbReference>
<dbReference type="FunFam" id="1.10.10.10:FF:000214">
    <property type="entry name" value="Methylated-DNA--protein-cysteine methyltransferase"/>
    <property type="match status" value="1"/>
</dbReference>
<evidence type="ECO:0000256" key="5">
    <source>
        <dbReference type="ARBA" id="ARBA00022679"/>
    </source>
</evidence>
<dbReference type="AlphaFoldDB" id="A0A3A1UU68"/>
<evidence type="ECO:0000256" key="1">
    <source>
        <dbReference type="ARBA" id="ARBA00001286"/>
    </source>
</evidence>
<dbReference type="Gene3D" id="3.30.160.70">
    <property type="entry name" value="Methylated DNA-protein cysteine methyltransferase domain"/>
    <property type="match status" value="1"/>
</dbReference>
<dbReference type="SUPFAM" id="SSF53155">
    <property type="entry name" value="Methylated DNA-protein cysteine methyltransferase domain"/>
    <property type="match status" value="1"/>
</dbReference>
<dbReference type="CDD" id="cd06445">
    <property type="entry name" value="ATase"/>
    <property type="match status" value="1"/>
</dbReference>
<dbReference type="OrthoDB" id="9802228at2"/>
<dbReference type="GO" id="GO:0032259">
    <property type="term" value="P:methylation"/>
    <property type="evidence" value="ECO:0007669"/>
    <property type="project" value="UniProtKB-KW"/>
</dbReference>
<dbReference type="InterPro" id="IPR036217">
    <property type="entry name" value="MethylDNA_cys_MeTrfase_DNAb"/>
</dbReference>
<evidence type="ECO:0000256" key="2">
    <source>
        <dbReference type="ARBA" id="ARBA00008711"/>
    </source>
</evidence>
<dbReference type="InterPro" id="IPR036631">
    <property type="entry name" value="MGMT_N_sf"/>
</dbReference>
<keyword evidence="5 9" id="KW-0808">Transferase</keyword>
<dbReference type="RefSeq" id="WP_119602940.1">
    <property type="nucleotide sequence ID" value="NZ_QXQA01000024.1"/>
</dbReference>
<comment type="catalytic activity">
    <reaction evidence="1 9">
        <text>a 4-O-methyl-thymidine in DNA + L-cysteinyl-[protein] = a thymidine in DNA + S-methyl-L-cysteinyl-[protein]</text>
        <dbReference type="Rhea" id="RHEA:53428"/>
        <dbReference type="Rhea" id="RHEA-COMP:10131"/>
        <dbReference type="Rhea" id="RHEA-COMP:10132"/>
        <dbReference type="Rhea" id="RHEA-COMP:13555"/>
        <dbReference type="Rhea" id="RHEA-COMP:13556"/>
        <dbReference type="ChEBI" id="CHEBI:29950"/>
        <dbReference type="ChEBI" id="CHEBI:82612"/>
        <dbReference type="ChEBI" id="CHEBI:137386"/>
        <dbReference type="ChEBI" id="CHEBI:137387"/>
        <dbReference type="EC" id="2.1.1.63"/>
    </reaction>
</comment>
<evidence type="ECO:0000256" key="8">
    <source>
        <dbReference type="ARBA" id="ARBA00049348"/>
    </source>
</evidence>
<dbReference type="NCBIfam" id="TIGR00589">
    <property type="entry name" value="ogt"/>
    <property type="match status" value="1"/>
</dbReference>
<evidence type="ECO:0000256" key="6">
    <source>
        <dbReference type="ARBA" id="ARBA00022763"/>
    </source>
</evidence>
<organism evidence="11 12">
    <name type="scientific">Paenibacillus nanensis</name>
    <dbReference type="NCBI Taxonomy" id="393251"/>
    <lineage>
        <taxon>Bacteria</taxon>
        <taxon>Bacillati</taxon>
        <taxon>Bacillota</taxon>
        <taxon>Bacilli</taxon>
        <taxon>Bacillales</taxon>
        <taxon>Paenibacillaceae</taxon>
        <taxon>Paenibacillus</taxon>
    </lineage>
</organism>
<comment type="similarity">
    <text evidence="2 9">Belongs to the MGMT family.</text>
</comment>